<feature type="compositionally biased region" description="Pro residues" evidence="1">
    <location>
        <begin position="246"/>
        <end position="256"/>
    </location>
</feature>
<protein>
    <submittedName>
        <fullName evidence="3">G3070 protein</fullName>
    </submittedName>
</protein>
<gene>
    <name evidence="3" type="primary">g3070</name>
    <name evidence="3" type="ORF">VP750_LOCUS2623</name>
</gene>
<keyword evidence="2" id="KW-1133">Transmembrane helix</keyword>
<name>A0ABP1FP75_9CHLO</name>
<accession>A0ABP1FP75</accession>
<reference evidence="3 4" key="1">
    <citation type="submission" date="2024-06" db="EMBL/GenBank/DDBJ databases">
        <authorList>
            <person name="Kraege A."/>
            <person name="Thomma B."/>
        </authorList>
    </citation>
    <scope>NUCLEOTIDE SEQUENCE [LARGE SCALE GENOMIC DNA]</scope>
</reference>
<keyword evidence="2" id="KW-0472">Membrane</keyword>
<evidence type="ECO:0000313" key="3">
    <source>
        <dbReference type="EMBL" id="CAL5220964.1"/>
    </source>
</evidence>
<dbReference type="EMBL" id="CAXHTA020000004">
    <property type="protein sequence ID" value="CAL5220964.1"/>
    <property type="molecule type" value="Genomic_DNA"/>
</dbReference>
<evidence type="ECO:0000313" key="4">
    <source>
        <dbReference type="Proteomes" id="UP001497392"/>
    </source>
</evidence>
<keyword evidence="4" id="KW-1185">Reference proteome</keyword>
<keyword evidence="2" id="KW-0812">Transmembrane</keyword>
<comment type="caution">
    <text evidence="3">The sequence shown here is derived from an EMBL/GenBank/DDBJ whole genome shotgun (WGS) entry which is preliminary data.</text>
</comment>
<feature type="region of interest" description="Disordered" evidence="1">
    <location>
        <begin position="236"/>
        <end position="300"/>
    </location>
</feature>
<evidence type="ECO:0000256" key="2">
    <source>
        <dbReference type="SAM" id="Phobius"/>
    </source>
</evidence>
<evidence type="ECO:0000256" key="1">
    <source>
        <dbReference type="SAM" id="MobiDB-lite"/>
    </source>
</evidence>
<proteinExistence type="predicted"/>
<organism evidence="3 4">
    <name type="scientific">Coccomyxa viridis</name>
    <dbReference type="NCBI Taxonomy" id="1274662"/>
    <lineage>
        <taxon>Eukaryota</taxon>
        <taxon>Viridiplantae</taxon>
        <taxon>Chlorophyta</taxon>
        <taxon>core chlorophytes</taxon>
        <taxon>Trebouxiophyceae</taxon>
        <taxon>Trebouxiophyceae incertae sedis</taxon>
        <taxon>Coccomyxaceae</taxon>
        <taxon>Coccomyxa</taxon>
    </lineage>
</organism>
<feature type="transmembrane region" description="Helical" evidence="2">
    <location>
        <begin position="29"/>
        <end position="51"/>
    </location>
</feature>
<dbReference type="Proteomes" id="UP001497392">
    <property type="component" value="Unassembled WGS sequence"/>
</dbReference>
<sequence length="378" mass="40310">MCDCIEHVQAHHCTGSDTVVGSANVSSSIFAMLFVGWLIGLAMGSGLVLYLRRRRRYGTGTKELPLTTSPAAAKTDNDRAQIRVRHVKTESAAIRDEAVRTSGAEGPLGAHLVMQSIDSKAVPPFPDFGQLKKPAGELWSNVDLTSEKGGAGSKPASMALMPLEMPAEPYEPLKVKVDARTHEAPGANGRASLPEAGTAGLIKANWAGGRRSDRSLPAGSLYSSSHNDAMSIREAAAAKDQGRPQSRPPIPPPLPPTHERSFKPAAGSQAKPDQAAQSHTAQPAEALSTDGQLRKQEKKSKAAAVVAQAYDMDDLDDGWHALLNELEDRLLQAQAQGMDATDRAVAIRSLIHSTGREEPEVALNMALKDILRHRRAAA</sequence>